<feature type="region of interest" description="Disordered" evidence="6">
    <location>
        <begin position="527"/>
        <end position="558"/>
    </location>
</feature>
<dbReference type="InterPro" id="IPR050173">
    <property type="entry name" value="ABC_transporter_C-like"/>
</dbReference>
<sequence>MTLLLRSGEYKRKRKLAGPAGLEANLDANCRAEKEIDDATTAVSQVLRWLKDLLLHGYKHGIVADDLYDVLPQHWSELLCDNLEKVWSEELNNAESQGRKPSLWKIIFKTYGLSYLKYSMLSITDATYFGTTVIKYRYFVELRVRRRIIISADWAADWIPLFLQQDTSSCYITRLSFLSVNNNTSGMIMNLMSTDMQNFEYTCYLLSFAIFSPIDLLITAYILQRYVGYAAYVAVSLMVIQILQKKTKFHFKFRSNFILLLKSHDQLLYEIALFYKLMSKFQVQQTAQTDKRISLISEEFLLLDEVNLNVKKTKSADTCVALEKVILSQSTQMFDVEFSNSKLYFIVGSVGSGKTTLLNVILGEIRPQSGELLVSGKISYESQEPWIVAASIRENIIFGEKYDKENFQLPYGDKTQVGERGLSLSGGQRARVNLARAVYRNADIYLIDDPLSAVDAHVAKDIFENCINGYLSDKTRILVTNNFQFLKEADEIILLNDGKVEFKGNPTDFYENKNFCNYLPSTKEKKEVISDEKLDPNKSDNSDDPTNLQKDIEHLDEQ</sequence>
<dbReference type="PROSITE" id="PS50893">
    <property type="entry name" value="ABC_TRANSPORTER_2"/>
    <property type="match status" value="1"/>
</dbReference>
<proteinExistence type="predicted"/>
<evidence type="ECO:0000256" key="2">
    <source>
        <dbReference type="ARBA" id="ARBA00022741"/>
    </source>
</evidence>
<dbReference type="InterPro" id="IPR003439">
    <property type="entry name" value="ABC_transporter-like_ATP-bd"/>
</dbReference>
<gene>
    <name evidence="9" type="ORF">TSAR_009220</name>
</gene>
<dbReference type="InterPro" id="IPR003593">
    <property type="entry name" value="AAA+_ATPase"/>
</dbReference>
<feature type="domain" description="ABC transporter" evidence="8">
    <location>
        <begin position="313"/>
        <end position="522"/>
    </location>
</feature>
<dbReference type="InterPro" id="IPR027417">
    <property type="entry name" value="P-loop_NTPase"/>
</dbReference>
<dbReference type="GO" id="GO:0016887">
    <property type="term" value="F:ATP hydrolysis activity"/>
    <property type="evidence" value="ECO:0007669"/>
    <property type="project" value="InterPro"/>
</dbReference>
<keyword evidence="4 7" id="KW-1133">Transmembrane helix</keyword>
<dbReference type="STRING" id="543379.A0A232FF82"/>
<keyword evidence="3" id="KW-0067">ATP-binding</keyword>
<dbReference type="SMART" id="SM00382">
    <property type="entry name" value="AAA"/>
    <property type="match status" value="1"/>
</dbReference>
<dbReference type="InterPro" id="IPR036640">
    <property type="entry name" value="ABC1_TM_sf"/>
</dbReference>
<dbReference type="EMBL" id="NNAY01000339">
    <property type="protein sequence ID" value="OXU29089.1"/>
    <property type="molecule type" value="Genomic_DNA"/>
</dbReference>
<reference evidence="9 10" key="1">
    <citation type="journal article" date="2017" name="Curr. Biol.">
        <title>The Evolution of Venom by Co-option of Single-Copy Genes.</title>
        <authorList>
            <person name="Martinson E.O."/>
            <person name="Mrinalini"/>
            <person name="Kelkar Y.D."/>
            <person name="Chang C.H."/>
            <person name="Werren J.H."/>
        </authorList>
    </citation>
    <scope>NUCLEOTIDE SEQUENCE [LARGE SCALE GENOMIC DNA]</scope>
    <source>
        <strain evidence="9 10">Alberta</strain>
        <tissue evidence="9">Whole body</tissue>
    </source>
</reference>
<dbReference type="Proteomes" id="UP000215335">
    <property type="component" value="Unassembled WGS sequence"/>
</dbReference>
<keyword evidence="1 7" id="KW-0812">Transmembrane</keyword>
<evidence type="ECO:0000256" key="3">
    <source>
        <dbReference type="ARBA" id="ARBA00022840"/>
    </source>
</evidence>
<protein>
    <recommendedName>
        <fullName evidence="8">ABC transporter domain-containing protein</fullName>
    </recommendedName>
</protein>
<dbReference type="PROSITE" id="PS00211">
    <property type="entry name" value="ABC_TRANSPORTER_1"/>
    <property type="match status" value="1"/>
</dbReference>
<dbReference type="AlphaFoldDB" id="A0A232FF82"/>
<evidence type="ECO:0000256" key="5">
    <source>
        <dbReference type="ARBA" id="ARBA00023136"/>
    </source>
</evidence>
<dbReference type="InterPro" id="IPR017871">
    <property type="entry name" value="ABC_transporter-like_CS"/>
</dbReference>
<keyword evidence="5 7" id="KW-0472">Membrane</keyword>
<feature type="compositionally biased region" description="Basic and acidic residues" evidence="6">
    <location>
        <begin position="527"/>
        <end position="541"/>
    </location>
</feature>
<feature type="transmembrane region" description="Helical" evidence="7">
    <location>
        <begin position="201"/>
        <end position="220"/>
    </location>
</feature>
<evidence type="ECO:0000256" key="4">
    <source>
        <dbReference type="ARBA" id="ARBA00022989"/>
    </source>
</evidence>
<evidence type="ECO:0000259" key="8">
    <source>
        <dbReference type="PROSITE" id="PS50893"/>
    </source>
</evidence>
<evidence type="ECO:0000256" key="1">
    <source>
        <dbReference type="ARBA" id="ARBA00022692"/>
    </source>
</evidence>
<dbReference type="GO" id="GO:0042626">
    <property type="term" value="F:ATPase-coupled transmembrane transporter activity"/>
    <property type="evidence" value="ECO:0007669"/>
    <property type="project" value="TreeGrafter"/>
</dbReference>
<keyword evidence="2" id="KW-0547">Nucleotide-binding</keyword>
<dbReference type="GO" id="GO:0005524">
    <property type="term" value="F:ATP binding"/>
    <property type="evidence" value="ECO:0007669"/>
    <property type="project" value="UniProtKB-KW"/>
</dbReference>
<name>A0A232FF82_9HYME</name>
<evidence type="ECO:0000313" key="10">
    <source>
        <dbReference type="Proteomes" id="UP000215335"/>
    </source>
</evidence>
<dbReference type="Gene3D" id="3.40.50.300">
    <property type="entry name" value="P-loop containing nucleotide triphosphate hydrolases"/>
    <property type="match status" value="1"/>
</dbReference>
<dbReference type="CDD" id="cd03250">
    <property type="entry name" value="ABCC_MRP_domain1"/>
    <property type="match status" value="1"/>
</dbReference>
<dbReference type="Gene3D" id="1.20.1560.10">
    <property type="entry name" value="ABC transporter type 1, transmembrane domain"/>
    <property type="match status" value="1"/>
</dbReference>
<dbReference type="OrthoDB" id="10056452at2759"/>
<organism evidence="9 10">
    <name type="scientific">Trichomalopsis sarcophagae</name>
    <dbReference type="NCBI Taxonomy" id="543379"/>
    <lineage>
        <taxon>Eukaryota</taxon>
        <taxon>Metazoa</taxon>
        <taxon>Ecdysozoa</taxon>
        <taxon>Arthropoda</taxon>
        <taxon>Hexapoda</taxon>
        <taxon>Insecta</taxon>
        <taxon>Pterygota</taxon>
        <taxon>Neoptera</taxon>
        <taxon>Endopterygota</taxon>
        <taxon>Hymenoptera</taxon>
        <taxon>Apocrita</taxon>
        <taxon>Proctotrupomorpha</taxon>
        <taxon>Chalcidoidea</taxon>
        <taxon>Pteromalidae</taxon>
        <taxon>Pteromalinae</taxon>
        <taxon>Trichomalopsis</taxon>
    </lineage>
</organism>
<comment type="caution">
    <text evidence="9">The sequence shown here is derived from an EMBL/GenBank/DDBJ whole genome shotgun (WGS) entry which is preliminary data.</text>
</comment>
<feature type="transmembrane region" description="Helical" evidence="7">
    <location>
        <begin position="226"/>
        <end position="244"/>
    </location>
</feature>
<dbReference type="PANTHER" id="PTHR24223">
    <property type="entry name" value="ATP-BINDING CASSETTE SUB-FAMILY C"/>
    <property type="match status" value="1"/>
</dbReference>
<evidence type="ECO:0000313" key="9">
    <source>
        <dbReference type="EMBL" id="OXU29089.1"/>
    </source>
</evidence>
<dbReference type="SUPFAM" id="SSF52540">
    <property type="entry name" value="P-loop containing nucleoside triphosphate hydrolases"/>
    <property type="match status" value="1"/>
</dbReference>
<keyword evidence="10" id="KW-1185">Reference proteome</keyword>
<evidence type="ECO:0000256" key="7">
    <source>
        <dbReference type="SAM" id="Phobius"/>
    </source>
</evidence>
<evidence type="ECO:0000256" key="6">
    <source>
        <dbReference type="SAM" id="MobiDB-lite"/>
    </source>
</evidence>
<dbReference type="GO" id="GO:0016020">
    <property type="term" value="C:membrane"/>
    <property type="evidence" value="ECO:0007669"/>
    <property type="project" value="UniProtKB-SubCell"/>
</dbReference>
<accession>A0A232FF82</accession>
<dbReference type="Pfam" id="PF00005">
    <property type="entry name" value="ABC_tran"/>
    <property type="match status" value="1"/>
</dbReference>